<evidence type="ECO:0000313" key="1">
    <source>
        <dbReference type="EMBL" id="QHR91470.1"/>
    </source>
</evidence>
<dbReference type="EMBL" id="MK697702">
    <property type="protein sequence ID" value="QHR91470.1"/>
    <property type="molecule type" value="Genomic_DNA"/>
</dbReference>
<keyword evidence="1" id="KW-0496">Mitochondrion</keyword>
<geneLocation type="mitochondrion" evidence="1"/>
<organism evidence="1">
    <name type="scientific">Picea sitchensis</name>
    <name type="common">Sitka spruce</name>
    <name type="synonym">Pinus sitchensis</name>
    <dbReference type="NCBI Taxonomy" id="3332"/>
    <lineage>
        <taxon>Eukaryota</taxon>
        <taxon>Viridiplantae</taxon>
        <taxon>Streptophyta</taxon>
        <taxon>Embryophyta</taxon>
        <taxon>Tracheophyta</taxon>
        <taxon>Spermatophyta</taxon>
        <taxon>Pinopsida</taxon>
        <taxon>Pinidae</taxon>
        <taxon>Conifers I</taxon>
        <taxon>Pinales</taxon>
        <taxon>Pinaceae</taxon>
        <taxon>Picea</taxon>
    </lineage>
</organism>
<protein>
    <submittedName>
        <fullName evidence="1">Uncharacterized protein</fullName>
    </submittedName>
</protein>
<gene>
    <name evidence="1" type="primary">orf05536</name>
    <name evidence="1" type="ORF">Q903MT_gene5504</name>
</gene>
<name>A0A6B9XQU2_PICSI</name>
<dbReference type="AlphaFoldDB" id="A0A6B9XQU2"/>
<proteinExistence type="predicted"/>
<sequence length="143" mass="16159">MNGRASPRRQMLLFYQPKCFSSGGVALKGLTTEPGPKERRSTGFMGLVNKNMGKGRGYCPHSAEKLLPPGPRPPGKEMIYRNMFSDWLISYWLLSFEWPFSDCPFSEPLFSEPLLSPSPAFLSLFMAFFLAVFRPLINVIENS</sequence>
<reference evidence="1" key="1">
    <citation type="submission" date="2019-03" db="EMBL/GenBank/DDBJ databases">
        <title>Largest Complete Mitochondrial Genome of a Gymnosperm, Sitka Spruce (Picea sitchensis), Indicates Complex Physical Structure.</title>
        <authorList>
            <person name="Jackman S.D."/>
            <person name="Coombe L."/>
            <person name="Warren R."/>
            <person name="Kirk H."/>
            <person name="Trinh E."/>
            <person name="McLeod T."/>
            <person name="Pleasance S."/>
            <person name="Pandoh P."/>
            <person name="Zhao Y."/>
            <person name="Coope R."/>
            <person name="Bousquet J."/>
            <person name="Bohlmann J.C."/>
            <person name="Jones S.J.M."/>
            <person name="Birol I."/>
        </authorList>
    </citation>
    <scope>NUCLEOTIDE SEQUENCE</scope>
    <source>
        <strain evidence="1">Q903</strain>
    </source>
</reference>
<accession>A0A6B9XQU2</accession>